<comment type="similarity">
    <text evidence="2 11">Belongs to the tRNA nucleotidyltransferase/poly(A) polymerase family.</text>
</comment>
<keyword evidence="3" id="KW-0820">tRNA-binding</keyword>
<dbReference type="Pfam" id="PF01966">
    <property type="entry name" value="HD"/>
    <property type="match status" value="1"/>
</dbReference>
<evidence type="ECO:0000256" key="10">
    <source>
        <dbReference type="ARBA" id="ARBA00022884"/>
    </source>
</evidence>
<dbReference type="SUPFAM" id="SSF81891">
    <property type="entry name" value="Poly A polymerase C-terminal region-like"/>
    <property type="match status" value="1"/>
</dbReference>
<name>A0A1I0CUL6_9FIRM</name>
<dbReference type="GO" id="GO:0000049">
    <property type="term" value="F:tRNA binding"/>
    <property type="evidence" value="ECO:0007669"/>
    <property type="project" value="UniProtKB-KW"/>
</dbReference>
<dbReference type="OrthoDB" id="9805698at2"/>
<gene>
    <name evidence="13" type="ORF">SAMN05660297_01774</name>
</gene>
<organism evidence="13 14">
    <name type="scientific">Natronincola peptidivorans</name>
    <dbReference type="NCBI Taxonomy" id="426128"/>
    <lineage>
        <taxon>Bacteria</taxon>
        <taxon>Bacillati</taxon>
        <taxon>Bacillota</taxon>
        <taxon>Clostridia</taxon>
        <taxon>Peptostreptococcales</taxon>
        <taxon>Natronincolaceae</taxon>
        <taxon>Natronincola</taxon>
    </lineage>
</organism>
<keyword evidence="4 11" id="KW-0808">Transferase</keyword>
<dbReference type="InterPro" id="IPR032828">
    <property type="entry name" value="PolyA_RNA-bd"/>
</dbReference>
<dbReference type="STRING" id="426128.SAMN05660297_01774"/>
<dbReference type="InterPro" id="IPR003607">
    <property type="entry name" value="HD/PDEase_dom"/>
</dbReference>
<dbReference type="PANTHER" id="PTHR47545">
    <property type="entry name" value="MULTIFUNCTIONAL CCA PROTEIN"/>
    <property type="match status" value="1"/>
</dbReference>
<evidence type="ECO:0000256" key="5">
    <source>
        <dbReference type="ARBA" id="ARBA00022694"/>
    </source>
</evidence>
<dbReference type="EMBL" id="FOHU01000006">
    <property type="protein sequence ID" value="SET23443.1"/>
    <property type="molecule type" value="Genomic_DNA"/>
</dbReference>
<dbReference type="Proteomes" id="UP000199568">
    <property type="component" value="Unassembled WGS sequence"/>
</dbReference>
<dbReference type="GO" id="GO:0046872">
    <property type="term" value="F:metal ion binding"/>
    <property type="evidence" value="ECO:0007669"/>
    <property type="project" value="UniProtKB-KW"/>
</dbReference>
<dbReference type="InterPro" id="IPR006675">
    <property type="entry name" value="HDIG_dom"/>
</dbReference>
<dbReference type="Pfam" id="PF01743">
    <property type="entry name" value="PolyA_pol"/>
    <property type="match status" value="1"/>
</dbReference>
<dbReference type="AlphaFoldDB" id="A0A1I0CUL6"/>
<dbReference type="Gene3D" id="3.30.460.10">
    <property type="entry name" value="Beta Polymerase, domain 2"/>
    <property type="match status" value="1"/>
</dbReference>
<evidence type="ECO:0000256" key="9">
    <source>
        <dbReference type="ARBA" id="ARBA00022842"/>
    </source>
</evidence>
<reference evidence="13 14" key="1">
    <citation type="submission" date="2016-10" db="EMBL/GenBank/DDBJ databases">
        <authorList>
            <person name="de Groot N.N."/>
        </authorList>
    </citation>
    <scope>NUCLEOTIDE SEQUENCE [LARGE SCALE GENOMIC DNA]</scope>
    <source>
        <strain evidence="13 14">DSM 18979</strain>
    </source>
</reference>
<dbReference type="GO" id="GO:0016779">
    <property type="term" value="F:nucleotidyltransferase activity"/>
    <property type="evidence" value="ECO:0007669"/>
    <property type="project" value="UniProtKB-KW"/>
</dbReference>
<keyword evidence="9" id="KW-0460">Magnesium</keyword>
<proteinExistence type="inferred from homology"/>
<comment type="cofactor">
    <cofactor evidence="1">
        <name>Mg(2+)</name>
        <dbReference type="ChEBI" id="CHEBI:18420"/>
    </cofactor>
</comment>
<dbReference type="Pfam" id="PF12627">
    <property type="entry name" value="PolyA_pol_RNAbd"/>
    <property type="match status" value="1"/>
</dbReference>
<keyword evidence="5" id="KW-0819">tRNA processing</keyword>
<dbReference type="SMART" id="SM00471">
    <property type="entry name" value="HDc"/>
    <property type="match status" value="1"/>
</dbReference>
<dbReference type="InterPro" id="IPR050124">
    <property type="entry name" value="tRNA_CCA-adding_enzyme"/>
</dbReference>
<dbReference type="PANTHER" id="PTHR47545:SF2">
    <property type="entry name" value="CC-ADDING TRNA NUCLEOTIDYLTRANSFERASE"/>
    <property type="match status" value="1"/>
</dbReference>
<dbReference type="RefSeq" id="WP_090442464.1">
    <property type="nucleotide sequence ID" value="NZ_FOHU01000006.1"/>
</dbReference>
<keyword evidence="7" id="KW-0479">Metal-binding</keyword>
<accession>A0A1I0CUL6</accession>
<evidence type="ECO:0000256" key="3">
    <source>
        <dbReference type="ARBA" id="ARBA00022555"/>
    </source>
</evidence>
<keyword evidence="14" id="KW-1185">Reference proteome</keyword>
<dbReference type="CDD" id="cd00077">
    <property type="entry name" value="HDc"/>
    <property type="match status" value="1"/>
</dbReference>
<dbReference type="GO" id="GO:0000166">
    <property type="term" value="F:nucleotide binding"/>
    <property type="evidence" value="ECO:0007669"/>
    <property type="project" value="UniProtKB-KW"/>
</dbReference>
<keyword evidence="8" id="KW-0547">Nucleotide-binding</keyword>
<evidence type="ECO:0000259" key="12">
    <source>
        <dbReference type="SMART" id="SM00471"/>
    </source>
</evidence>
<protein>
    <submittedName>
        <fullName evidence="13">Poly(A) polymerase</fullName>
    </submittedName>
</protein>
<evidence type="ECO:0000313" key="13">
    <source>
        <dbReference type="EMBL" id="SET23443.1"/>
    </source>
</evidence>
<dbReference type="InterPro" id="IPR043519">
    <property type="entry name" value="NT_sf"/>
</dbReference>
<evidence type="ECO:0000256" key="7">
    <source>
        <dbReference type="ARBA" id="ARBA00022723"/>
    </source>
</evidence>
<dbReference type="SUPFAM" id="SSF81301">
    <property type="entry name" value="Nucleotidyltransferase"/>
    <property type="match status" value="1"/>
</dbReference>
<dbReference type="Gene3D" id="1.10.246.80">
    <property type="match status" value="1"/>
</dbReference>
<dbReference type="InterPro" id="IPR006674">
    <property type="entry name" value="HD_domain"/>
</dbReference>
<dbReference type="Gene3D" id="1.10.3090.10">
    <property type="entry name" value="cca-adding enzyme, domain 2"/>
    <property type="match status" value="1"/>
</dbReference>
<dbReference type="GO" id="GO:0008033">
    <property type="term" value="P:tRNA processing"/>
    <property type="evidence" value="ECO:0007669"/>
    <property type="project" value="UniProtKB-KW"/>
</dbReference>
<keyword evidence="6" id="KW-0548">Nucleotidyltransferase</keyword>
<evidence type="ECO:0000313" key="14">
    <source>
        <dbReference type="Proteomes" id="UP000199568"/>
    </source>
</evidence>
<evidence type="ECO:0000256" key="4">
    <source>
        <dbReference type="ARBA" id="ARBA00022679"/>
    </source>
</evidence>
<keyword evidence="10 11" id="KW-0694">RNA-binding</keyword>
<evidence type="ECO:0000256" key="1">
    <source>
        <dbReference type="ARBA" id="ARBA00001946"/>
    </source>
</evidence>
<dbReference type="NCBIfam" id="TIGR00277">
    <property type="entry name" value="HDIG"/>
    <property type="match status" value="1"/>
</dbReference>
<evidence type="ECO:0000256" key="2">
    <source>
        <dbReference type="ARBA" id="ARBA00007265"/>
    </source>
</evidence>
<dbReference type="CDD" id="cd05398">
    <property type="entry name" value="NT_ClassII-CCAase"/>
    <property type="match status" value="1"/>
</dbReference>
<evidence type="ECO:0000256" key="11">
    <source>
        <dbReference type="RuleBase" id="RU003953"/>
    </source>
</evidence>
<sequence length="472" mass="55145">MNTVIADMIHLSKNLEVEIYLVGGMIRDLLLNRVSKDLDLVVIDHHRAFAEKAAEKLQGTFVELDRERETYRVVLKNGIILDFSKIRGKTIEEDLYERDFTINAMAYNLKEGWPLEEEKVIDPFNGREGLHSKKIRHLQGKAFQEDPLRMLRAVRFMSQLEFELEEETKELIRSHRNGITTVAGERIAEELFKILNEKKTHHYFSIMDKELKLLEKIFPEVREMKEVGECKYHLLDSWNHSIYTMKVVESYIYAEGFFEDHIREAYEVHCDEIVAGNHSRLQLLKLGALFHDVGKPSAQRVDDTGRVRFKGHEITGAEIIKEYGNKLKLSLKEKEILYKYIFLHMWPLELYKKNDVSGKTLYTLFQKTGKETLEILLIALADIVATRRILDPQEEMGMFKVHIEYIANNYLTRYRPIEEISSMIKGEEIMALLDIPEGKKVGEVLEDIKKAIYFGEIAPNKEAVIQYLKKVY</sequence>
<evidence type="ECO:0000256" key="8">
    <source>
        <dbReference type="ARBA" id="ARBA00022741"/>
    </source>
</evidence>
<feature type="domain" description="HD/PDEase" evidence="12">
    <location>
        <begin position="233"/>
        <end position="396"/>
    </location>
</feature>
<evidence type="ECO:0000256" key="6">
    <source>
        <dbReference type="ARBA" id="ARBA00022695"/>
    </source>
</evidence>
<dbReference type="InterPro" id="IPR002646">
    <property type="entry name" value="PolA_pol_head_dom"/>
</dbReference>